<dbReference type="InterPro" id="IPR029057">
    <property type="entry name" value="PRTase-like"/>
</dbReference>
<dbReference type="InterPro" id="IPR000836">
    <property type="entry name" value="PRTase_dom"/>
</dbReference>
<accession>A0A6J6ZUR1</accession>
<dbReference type="SUPFAM" id="SSF53271">
    <property type="entry name" value="PRTase-like"/>
    <property type="match status" value="1"/>
</dbReference>
<dbReference type="AlphaFoldDB" id="A0A6J6ZUR1"/>
<proteinExistence type="inferred from homology"/>
<dbReference type="Gene3D" id="3.40.50.2020">
    <property type="match status" value="1"/>
</dbReference>
<reference evidence="2" key="1">
    <citation type="submission" date="2020-05" db="EMBL/GenBank/DDBJ databases">
        <authorList>
            <person name="Chiriac C."/>
            <person name="Salcher M."/>
            <person name="Ghai R."/>
            <person name="Kavagutti S V."/>
        </authorList>
    </citation>
    <scope>NUCLEOTIDE SEQUENCE</scope>
</reference>
<dbReference type="CDD" id="cd20335">
    <property type="entry name" value="BRcat_RBR"/>
    <property type="match status" value="1"/>
</dbReference>
<organism evidence="2">
    <name type="scientific">freshwater metagenome</name>
    <dbReference type="NCBI Taxonomy" id="449393"/>
    <lineage>
        <taxon>unclassified sequences</taxon>
        <taxon>metagenomes</taxon>
        <taxon>ecological metagenomes</taxon>
    </lineage>
</organism>
<sequence length="211" mass="22897">MPAIEALSQLLFPIRCFGCNEIGLSICSSCRREWHPHYYSTHISQLRVHSAVLYSQTASKIVLAAKENGLKGADALIIDAIVHVLLQGNFDKHNIRLVPIPSSASARRRRGRSFIVDIVGSISLRTGYPVSDSLELVRKVRDQSGLHASARARNVQGAFALKTGAYPRGDLILIDDVITTGATLSEAARALTNQGFRPLASVTACVAQPLR</sequence>
<name>A0A6J6ZUR1_9ZZZZ</name>
<evidence type="ECO:0000313" key="2">
    <source>
        <dbReference type="EMBL" id="CAB4824191.1"/>
    </source>
</evidence>
<dbReference type="InterPro" id="IPR051910">
    <property type="entry name" value="ComF/GntX_DNA_util-trans"/>
</dbReference>
<dbReference type="PANTHER" id="PTHR47505">
    <property type="entry name" value="DNA UTILIZATION PROTEIN YHGH"/>
    <property type="match status" value="1"/>
</dbReference>
<dbReference type="CDD" id="cd06223">
    <property type="entry name" value="PRTases_typeI"/>
    <property type="match status" value="1"/>
</dbReference>
<evidence type="ECO:0000256" key="1">
    <source>
        <dbReference type="ARBA" id="ARBA00008007"/>
    </source>
</evidence>
<evidence type="ECO:0000313" key="3">
    <source>
        <dbReference type="EMBL" id="CAB5239829.1"/>
    </source>
</evidence>
<dbReference type="EMBL" id="CAFABG010000019">
    <property type="protein sequence ID" value="CAB4824191.1"/>
    <property type="molecule type" value="Genomic_DNA"/>
</dbReference>
<dbReference type="PANTHER" id="PTHR47505:SF1">
    <property type="entry name" value="DNA UTILIZATION PROTEIN YHGH"/>
    <property type="match status" value="1"/>
</dbReference>
<comment type="similarity">
    <text evidence="1">Belongs to the ComF/GntX family.</text>
</comment>
<dbReference type="EMBL" id="CAFBSF010000017">
    <property type="protein sequence ID" value="CAB5239829.1"/>
    <property type="molecule type" value="Genomic_DNA"/>
</dbReference>
<gene>
    <name evidence="2" type="ORF">UFOPK3181_00411</name>
    <name evidence="3" type="ORF">UFOPK3520_00394</name>
</gene>
<protein>
    <submittedName>
        <fullName evidence="2">Unannotated protein</fullName>
    </submittedName>
</protein>